<proteinExistence type="inferred from homology"/>
<dbReference type="GO" id="GO:0006833">
    <property type="term" value="P:water transport"/>
    <property type="evidence" value="ECO:0000318"/>
    <property type="project" value="GO_Central"/>
</dbReference>
<dbReference type="InterPro" id="IPR022357">
    <property type="entry name" value="MIP_CS"/>
</dbReference>
<evidence type="ECO:0000256" key="5">
    <source>
        <dbReference type="ARBA" id="ARBA00022737"/>
    </source>
</evidence>
<dbReference type="PANTHER" id="PTHR45665">
    <property type="entry name" value="AQUAPORIN-8"/>
    <property type="match status" value="1"/>
</dbReference>
<organism evidence="11 12">
    <name type="scientific">Zostera marina</name>
    <name type="common">Eelgrass</name>
    <dbReference type="NCBI Taxonomy" id="29655"/>
    <lineage>
        <taxon>Eukaryota</taxon>
        <taxon>Viridiplantae</taxon>
        <taxon>Streptophyta</taxon>
        <taxon>Embryophyta</taxon>
        <taxon>Tracheophyta</taxon>
        <taxon>Spermatophyta</taxon>
        <taxon>Magnoliopsida</taxon>
        <taxon>Liliopsida</taxon>
        <taxon>Zosteraceae</taxon>
        <taxon>Zostera</taxon>
    </lineage>
</organism>
<evidence type="ECO:0000256" key="9">
    <source>
        <dbReference type="RuleBase" id="RU000477"/>
    </source>
</evidence>
<dbReference type="OrthoDB" id="3222at2759"/>
<dbReference type="Gene3D" id="1.20.1080.10">
    <property type="entry name" value="Glycerol uptake facilitator protein"/>
    <property type="match status" value="1"/>
</dbReference>
<evidence type="ECO:0000256" key="8">
    <source>
        <dbReference type="ARBA" id="ARBA00038477"/>
    </source>
</evidence>
<keyword evidence="4 9" id="KW-0812">Transmembrane</keyword>
<name>A0A0K9P978_ZOSMR</name>
<keyword evidence="3" id="KW-0926">Vacuole</keyword>
<keyword evidence="7 10" id="KW-0472">Membrane</keyword>
<dbReference type="InterPro" id="IPR034294">
    <property type="entry name" value="Aquaporin_transptr"/>
</dbReference>
<feature type="transmembrane region" description="Helical" evidence="10">
    <location>
        <begin position="35"/>
        <end position="55"/>
    </location>
</feature>
<protein>
    <submittedName>
        <fullName evidence="11">Aquaporin</fullName>
    </submittedName>
</protein>
<gene>
    <name evidence="11" type="ORF">ZOSMA_31G01330</name>
</gene>
<evidence type="ECO:0000256" key="7">
    <source>
        <dbReference type="ARBA" id="ARBA00023136"/>
    </source>
</evidence>
<dbReference type="GO" id="GO:0015250">
    <property type="term" value="F:water channel activity"/>
    <property type="evidence" value="ECO:0000318"/>
    <property type="project" value="GO_Central"/>
</dbReference>
<evidence type="ECO:0000313" key="11">
    <source>
        <dbReference type="EMBL" id="KMZ65544.1"/>
    </source>
</evidence>
<dbReference type="EMBL" id="LFYR01001032">
    <property type="protein sequence ID" value="KMZ65544.1"/>
    <property type="molecule type" value="Genomic_DNA"/>
</dbReference>
<dbReference type="InterPro" id="IPR023271">
    <property type="entry name" value="Aquaporin-like"/>
</dbReference>
<dbReference type="AlphaFoldDB" id="A0A0K9P978"/>
<dbReference type="FunFam" id="1.20.1080.10:FF:000017">
    <property type="entry name" value="Probable aquaporin TIP5-1"/>
    <property type="match status" value="1"/>
</dbReference>
<dbReference type="OMA" id="VPTAMFY"/>
<dbReference type="Proteomes" id="UP000036987">
    <property type="component" value="Unassembled WGS sequence"/>
</dbReference>
<evidence type="ECO:0000313" key="12">
    <source>
        <dbReference type="Proteomes" id="UP000036987"/>
    </source>
</evidence>
<dbReference type="GO" id="GO:0016020">
    <property type="term" value="C:membrane"/>
    <property type="evidence" value="ECO:0000318"/>
    <property type="project" value="GO_Central"/>
</dbReference>
<evidence type="ECO:0000256" key="4">
    <source>
        <dbReference type="ARBA" id="ARBA00022692"/>
    </source>
</evidence>
<keyword evidence="2 9" id="KW-0813">Transport</keyword>
<evidence type="ECO:0000256" key="2">
    <source>
        <dbReference type="ARBA" id="ARBA00022448"/>
    </source>
</evidence>
<dbReference type="GO" id="GO:0005774">
    <property type="term" value="C:vacuolar membrane"/>
    <property type="evidence" value="ECO:0007669"/>
    <property type="project" value="UniProtKB-SubCell"/>
</dbReference>
<dbReference type="SMR" id="A0A0K9P978"/>
<feature type="transmembrane region" description="Helical" evidence="10">
    <location>
        <begin position="187"/>
        <end position="210"/>
    </location>
</feature>
<dbReference type="SUPFAM" id="SSF81338">
    <property type="entry name" value="Aquaporin-like"/>
    <property type="match status" value="1"/>
</dbReference>
<keyword evidence="12" id="KW-1185">Reference proteome</keyword>
<reference evidence="12" key="1">
    <citation type="journal article" date="2016" name="Nature">
        <title>The genome of the seagrass Zostera marina reveals angiosperm adaptation to the sea.</title>
        <authorList>
            <person name="Olsen J.L."/>
            <person name="Rouze P."/>
            <person name="Verhelst B."/>
            <person name="Lin Y.-C."/>
            <person name="Bayer T."/>
            <person name="Collen J."/>
            <person name="Dattolo E."/>
            <person name="De Paoli E."/>
            <person name="Dittami S."/>
            <person name="Maumus F."/>
            <person name="Michel G."/>
            <person name="Kersting A."/>
            <person name="Lauritano C."/>
            <person name="Lohaus R."/>
            <person name="Toepel M."/>
            <person name="Tonon T."/>
            <person name="Vanneste K."/>
            <person name="Amirebrahimi M."/>
            <person name="Brakel J."/>
            <person name="Bostroem C."/>
            <person name="Chovatia M."/>
            <person name="Grimwood J."/>
            <person name="Jenkins J.W."/>
            <person name="Jueterbock A."/>
            <person name="Mraz A."/>
            <person name="Stam W.T."/>
            <person name="Tice H."/>
            <person name="Bornberg-Bauer E."/>
            <person name="Green P.J."/>
            <person name="Pearson G.A."/>
            <person name="Procaccini G."/>
            <person name="Duarte C.M."/>
            <person name="Schmutz J."/>
            <person name="Reusch T.B.H."/>
            <person name="Van de Peer Y."/>
        </authorList>
    </citation>
    <scope>NUCLEOTIDE SEQUENCE [LARGE SCALE GENOMIC DNA]</scope>
    <source>
        <strain evidence="12">cv. Finnish</strain>
    </source>
</reference>
<dbReference type="PANTHER" id="PTHR45665:SF27">
    <property type="entry name" value="AQUAPORIN TIP5-1-RELATED"/>
    <property type="match status" value="1"/>
</dbReference>
<accession>A0A0K9P978</accession>
<dbReference type="InterPro" id="IPR000425">
    <property type="entry name" value="MIP"/>
</dbReference>
<feature type="transmembrane region" description="Helical" evidence="10">
    <location>
        <begin position="115"/>
        <end position="136"/>
    </location>
</feature>
<evidence type="ECO:0000256" key="1">
    <source>
        <dbReference type="ARBA" id="ARBA00004128"/>
    </source>
</evidence>
<dbReference type="Pfam" id="PF00230">
    <property type="entry name" value="MIP"/>
    <property type="match status" value="1"/>
</dbReference>
<evidence type="ECO:0000256" key="10">
    <source>
        <dbReference type="SAM" id="Phobius"/>
    </source>
</evidence>
<comment type="similarity">
    <text evidence="8">Belongs to the MIP/aquaporin (TC 1.A.8) family. TIP (TC 1.A.8.10) subfamily.</text>
</comment>
<feature type="transmembrane region" description="Helical" evidence="10">
    <location>
        <begin position="67"/>
        <end position="87"/>
    </location>
</feature>
<keyword evidence="5" id="KW-0677">Repeat</keyword>
<evidence type="ECO:0000256" key="6">
    <source>
        <dbReference type="ARBA" id="ARBA00022989"/>
    </source>
</evidence>
<comment type="caution">
    <text evidence="11">The sequence shown here is derived from an EMBL/GenBank/DDBJ whole genome shotgun (WGS) entry which is preliminary data.</text>
</comment>
<dbReference type="PRINTS" id="PR00783">
    <property type="entry name" value="MINTRINSICP"/>
</dbReference>
<feature type="transmembrane region" description="Helical" evidence="10">
    <location>
        <begin position="156"/>
        <end position="175"/>
    </location>
</feature>
<evidence type="ECO:0000256" key="3">
    <source>
        <dbReference type="ARBA" id="ARBA00022554"/>
    </source>
</evidence>
<keyword evidence="6 10" id="KW-1133">Transmembrane helix</keyword>
<comment type="subcellular location">
    <subcellularLocation>
        <location evidence="1">Vacuole membrane</location>
        <topology evidence="1">Multi-pass membrane protein</topology>
    </subcellularLocation>
</comment>
<dbReference type="PROSITE" id="PS00221">
    <property type="entry name" value="MIP"/>
    <property type="match status" value="1"/>
</dbReference>
<dbReference type="STRING" id="29655.A0A0K9P978"/>
<sequence length="270" mass="28236">MFLISQFQPIPIVQMASIARTRFHECITPSALRSYLAEFISTFFFVLAAVGSTMSARSVTPDVTYSASPLIATALAQGFALFAAMYISADISGGHINPAVTFAFTVEGYINIPKAIIYCLTQMIAAIMASLILHVATAGQAVPITGIIPEMTGFGGAMVETIITFALVYTTLIAADTRNKNGSMAVAGPLAVGMMTTACVLLAGSFTGGSMNPARSFGPAVVAGNFKNQAVYWVGPLVGSSIAALVHQNLMYPPPDYENNAPNPSTSTSV</sequence>